<dbReference type="GO" id="GO:0008999">
    <property type="term" value="F:protein-N-terminal-alanine acetyltransferase activity"/>
    <property type="evidence" value="ECO:0007669"/>
    <property type="project" value="TreeGrafter"/>
</dbReference>
<name>A0A850Q9U6_9BURK</name>
<dbReference type="InterPro" id="IPR016181">
    <property type="entry name" value="Acyl_CoA_acyltransferase"/>
</dbReference>
<dbReference type="PROSITE" id="PS51186">
    <property type="entry name" value="GNAT"/>
    <property type="match status" value="1"/>
</dbReference>
<dbReference type="SUPFAM" id="SSF55729">
    <property type="entry name" value="Acyl-CoA N-acyltransferases (Nat)"/>
    <property type="match status" value="1"/>
</dbReference>
<dbReference type="EMBL" id="JABXYJ010000002">
    <property type="protein sequence ID" value="NVO77092.1"/>
    <property type="molecule type" value="Genomic_DNA"/>
</dbReference>
<dbReference type="Proteomes" id="UP000588051">
    <property type="component" value="Unassembled WGS sequence"/>
</dbReference>
<evidence type="ECO:0000259" key="1">
    <source>
        <dbReference type="PROSITE" id="PS51186"/>
    </source>
</evidence>
<organism evidence="2 3">
    <name type="scientific">Undibacterium oligocarboniphilum</name>
    <dbReference type="NCBI Taxonomy" id="666702"/>
    <lineage>
        <taxon>Bacteria</taxon>
        <taxon>Pseudomonadati</taxon>
        <taxon>Pseudomonadota</taxon>
        <taxon>Betaproteobacteria</taxon>
        <taxon>Burkholderiales</taxon>
        <taxon>Oxalobacteraceae</taxon>
        <taxon>Undibacterium</taxon>
    </lineage>
</organism>
<feature type="domain" description="N-acetyltransferase" evidence="1">
    <location>
        <begin position="7"/>
        <end position="169"/>
    </location>
</feature>
<dbReference type="GO" id="GO:1990189">
    <property type="term" value="F:protein N-terminal-serine acetyltransferase activity"/>
    <property type="evidence" value="ECO:0007669"/>
    <property type="project" value="TreeGrafter"/>
</dbReference>
<keyword evidence="2" id="KW-0808">Transferase</keyword>
<proteinExistence type="predicted"/>
<dbReference type="PANTHER" id="PTHR43441:SF11">
    <property type="entry name" value="RIBOSOMAL-PROTEIN-SERINE ACETYLTRANSFERASE"/>
    <property type="match status" value="1"/>
</dbReference>
<dbReference type="Pfam" id="PF13302">
    <property type="entry name" value="Acetyltransf_3"/>
    <property type="match status" value="1"/>
</dbReference>
<gene>
    <name evidence="2" type="ORF">HV832_04525</name>
</gene>
<accession>A0A850Q9U6</accession>
<protein>
    <submittedName>
        <fullName evidence="2">GNAT family N-acetyltransferase</fullName>
    </submittedName>
</protein>
<keyword evidence="3" id="KW-1185">Reference proteome</keyword>
<reference evidence="2 3" key="1">
    <citation type="submission" date="2020-06" db="EMBL/GenBank/DDBJ databases">
        <authorList>
            <person name="Qiu C."/>
            <person name="Liu Z."/>
        </authorList>
    </citation>
    <scope>NUCLEOTIDE SEQUENCE [LARGE SCALE GENOMIC DNA]</scope>
    <source>
        <strain evidence="2 3">EM 1</strain>
    </source>
</reference>
<dbReference type="Gene3D" id="3.40.630.30">
    <property type="match status" value="1"/>
</dbReference>
<dbReference type="RefSeq" id="WP_176802358.1">
    <property type="nucleotide sequence ID" value="NZ_JABXYJ010000002.1"/>
</dbReference>
<dbReference type="InterPro" id="IPR000182">
    <property type="entry name" value="GNAT_dom"/>
</dbReference>
<evidence type="ECO:0000313" key="2">
    <source>
        <dbReference type="EMBL" id="NVO77092.1"/>
    </source>
</evidence>
<dbReference type="GO" id="GO:0005737">
    <property type="term" value="C:cytoplasm"/>
    <property type="evidence" value="ECO:0007669"/>
    <property type="project" value="TreeGrafter"/>
</dbReference>
<dbReference type="PANTHER" id="PTHR43441">
    <property type="entry name" value="RIBOSOMAL-PROTEIN-SERINE ACETYLTRANSFERASE"/>
    <property type="match status" value="1"/>
</dbReference>
<evidence type="ECO:0000313" key="3">
    <source>
        <dbReference type="Proteomes" id="UP000588051"/>
    </source>
</evidence>
<comment type="caution">
    <text evidence="2">The sequence shown here is derived from an EMBL/GenBank/DDBJ whole genome shotgun (WGS) entry which is preliminary data.</text>
</comment>
<dbReference type="InterPro" id="IPR051908">
    <property type="entry name" value="Ribosomal_N-acetyltransferase"/>
</dbReference>
<dbReference type="AlphaFoldDB" id="A0A850Q9U6"/>
<sequence>MIKGSCFSLRHVRKDDVPQLVELLNHPDSKGDYLSLELMLPGVAEKKYEEESRSKEFSETFLIVDQNDEILGRVFHFKTVPYFNAREIGYGLFAKHLRGKGLMTEAVQLLTDYLFKTTLLNRLEIHMNTDNLASEKVAIHCGFTKDGIARGAVFSRGKHVDIAMYSLLRAEWEALRG</sequence>